<accession>A0A1A5YB83</accession>
<evidence type="ECO:0000313" key="3">
    <source>
        <dbReference type="Proteomes" id="UP000092024"/>
    </source>
</evidence>
<protein>
    <submittedName>
        <fullName evidence="2">Uncharacterized protein</fullName>
    </submittedName>
</protein>
<feature type="signal peptide" evidence="1">
    <location>
        <begin position="1"/>
        <end position="21"/>
    </location>
</feature>
<name>A0A1A5YB83_9BACL</name>
<comment type="caution">
    <text evidence="2">The sequence shown here is derived from an EMBL/GenBank/DDBJ whole genome shotgun (WGS) entry which is preliminary data.</text>
</comment>
<organism evidence="2 3">
    <name type="scientific">Paenibacillus oryzae</name>
    <dbReference type="NCBI Taxonomy" id="1844972"/>
    <lineage>
        <taxon>Bacteria</taxon>
        <taxon>Bacillati</taxon>
        <taxon>Bacillota</taxon>
        <taxon>Bacilli</taxon>
        <taxon>Bacillales</taxon>
        <taxon>Paenibacillaceae</taxon>
        <taxon>Paenibacillus</taxon>
    </lineage>
</organism>
<dbReference type="RefSeq" id="WP_068686960.1">
    <property type="nucleotide sequence ID" value="NZ_LYPA01000078.1"/>
</dbReference>
<keyword evidence="3" id="KW-1185">Reference proteome</keyword>
<dbReference type="Proteomes" id="UP000092024">
    <property type="component" value="Unassembled WGS sequence"/>
</dbReference>
<evidence type="ECO:0000313" key="2">
    <source>
        <dbReference type="EMBL" id="OBR62847.1"/>
    </source>
</evidence>
<sequence>MRKSKLLFIATAVSIMWMGLAATLYGSGAGTNKSFELGSSASGYKLTVFGYIETTVVEGIGGNGKPFRTTAVVMDKPKRESDGTYTLFEVQTSDKNAYTLDAYPGLFGEGQISSFTRSFEDGKVTYSITDKVMEEIQDNIFTFPFMVLDKQGGYINDFSDIRAVFSGSEALKYRPPAAVVAAKPATAEMTVDGSNVQFQAYLIQGSHYFKLRDLAKALNGSDKQFQVKWDEGLERVDLQRGKAYTPVGGELAVSGESAGAQGKLAQTSIFVDGEKASFTSYKIGGSHYIKLRDIAAAVDFSVTWDSSSNTVGMDTSSGYTPQ</sequence>
<proteinExistence type="predicted"/>
<evidence type="ECO:0000256" key="1">
    <source>
        <dbReference type="SAM" id="SignalP"/>
    </source>
</evidence>
<dbReference type="STRING" id="1844972.A7K91_15780"/>
<keyword evidence="1" id="KW-0732">Signal</keyword>
<gene>
    <name evidence="2" type="ORF">A7K91_15780</name>
</gene>
<feature type="chain" id="PRO_5008340231" evidence="1">
    <location>
        <begin position="22"/>
        <end position="322"/>
    </location>
</feature>
<dbReference type="EMBL" id="LYPA01000078">
    <property type="protein sequence ID" value="OBR62847.1"/>
    <property type="molecule type" value="Genomic_DNA"/>
</dbReference>
<reference evidence="2 3" key="1">
    <citation type="submission" date="2016-05" db="EMBL/GenBank/DDBJ databases">
        <title>Paenibacillus oryzae. sp. nov., isolated from the rice root.</title>
        <authorList>
            <person name="Zhang J."/>
            <person name="Zhang X."/>
        </authorList>
    </citation>
    <scope>NUCLEOTIDE SEQUENCE [LARGE SCALE GENOMIC DNA]</scope>
    <source>
        <strain evidence="2 3">1DrF-4</strain>
    </source>
</reference>
<dbReference type="AlphaFoldDB" id="A0A1A5YB83"/>